<evidence type="ECO:0000256" key="3">
    <source>
        <dbReference type="ARBA" id="ARBA00022723"/>
    </source>
</evidence>
<dbReference type="OrthoDB" id="167809at2759"/>
<evidence type="ECO:0000313" key="11">
    <source>
        <dbReference type="Proteomes" id="UP000663852"/>
    </source>
</evidence>
<evidence type="ECO:0000256" key="8">
    <source>
        <dbReference type="SAM" id="Phobius"/>
    </source>
</evidence>
<comment type="caution">
    <text evidence="10">The sequence shown here is derived from an EMBL/GenBank/DDBJ whole genome shotgun (WGS) entry which is preliminary data.</text>
</comment>
<comment type="pathway">
    <text evidence="5">Cofactor biosynthesis; nicotinate biosynthesis; nicotinate from nicotinamide: step 1/1.</text>
</comment>
<protein>
    <recommendedName>
        <fullName evidence="6">nicotinamidase</fullName>
        <ecNumber evidence="6">3.5.1.19</ecNumber>
    </recommendedName>
    <alternativeName>
        <fullName evidence="7">Nicotinamide deamidase</fullName>
    </alternativeName>
</protein>
<evidence type="ECO:0000259" key="9">
    <source>
        <dbReference type="Pfam" id="PF00857"/>
    </source>
</evidence>
<dbReference type="AlphaFoldDB" id="A0A814PHQ2"/>
<keyword evidence="8" id="KW-0472">Membrane</keyword>
<sequence>MILTKNLIINRISFYFKRNSNLSYTPPRIRLSSKMFLDRTRLLILYLTVNLPLIMVTTASVQPSNDHKIKNKNSTQEISSLIVVDVQNCFISGNLALIDSPAKQEGADVVPIINHLLQTVSFDVIIYTHDWHPTDHISFYQNLNKRRQYLLGDQNKNYSLFDTVTYKGPLVQTEQVLWPLHCIQNTNGAKLHKDLIVESKSNVFHVRKGLNPDVDSYSAFWDNNKQQKTDLDSILRRWNVTHVYVTGLATDYCVAATALDAIDLKYTTYLVEDACRGVSLETIDKKKQEMKQRGITFVQSSQVKALVDGAICNRIYLILMSFSIVVSFLLK</sequence>
<dbReference type="GO" id="GO:0008936">
    <property type="term" value="F:nicotinamidase activity"/>
    <property type="evidence" value="ECO:0007669"/>
    <property type="project" value="UniProtKB-EC"/>
</dbReference>
<dbReference type="InterPro" id="IPR000868">
    <property type="entry name" value="Isochorismatase-like_dom"/>
</dbReference>
<dbReference type="InterPro" id="IPR052347">
    <property type="entry name" value="Isochorismatase_Nicotinamidase"/>
</dbReference>
<keyword evidence="2" id="KW-0662">Pyridine nucleotide biosynthesis</keyword>
<evidence type="ECO:0000256" key="1">
    <source>
        <dbReference type="ARBA" id="ARBA00006336"/>
    </source>
</evidence>
<comment type="similarity">
    <text evidence="1">Belongs to the isochorismatase family.</text>
</comment>
<keyword evidence="8" id="KW-0812">Transmembrane</keyword>
<gene>
    <name evidence="10" type="ORF">EDS130_LOCUS20197</name>
</gene>
<dbReference type="SUPFAM" id="SSF52499">
    <property type="entry name" value="Isochorismatase-like hydrolases"/>
    <property type="match status" value="1"/>
</dbReference>
<dbReference type="PANTHER" id="PTHR11080">
    <property type="entry name" value="PYRAZINAMIDASE/NICOTINAMIDASE"/>
    <property type="match status" value="1"/>
</dbReference>
<dbReference type="GO" id="GO:0019363">
    <property type="term" value="P:pyridine nucleotide biosynthetic process"/>
    <property type="evidence" value="ECO:0007669"/>
    <property type="project" value="UniProtKB-KW"/>
</dbReference>
<dbReference type="CDD" id="cd01011">
    <property type="entry name" value="nicotinamidase"/>
    <property type="match status" value="1"/>
</dbReference>
<evidence type="ECO:0000256" key="5">
    <source>
        <dbReference type="ARBA" id="ARBA00037900"/>
    </source>
</evidence>
<keyword evidence="8" id="KW-1133">Transmembrane helix</keyword>
<evidence type="ECO:0000256" key="2">
    <source>
        <dbReference type="ARBA" id="ARBA00022642"/>
    </source>
</evidence>
<dbReference type="PANTHER" id="PTHR11080:SF2">
    <property type="entry name" value="LD05707P"/>
    <property type="match status" value="1"/>
</dbReference>
<evidence type="ECO:0000256" key="7">
    <source>
        <dbReference type="ARBA" id="ARBA00043224"/>
    </source>
</evidence>
<dbReference type="Pfam" id="PF00857">
    <property type="entry name" value="Isochorismatase"/>
    <property type="match status" value="1"/>
</dbReference>
<feature type="transmembrane region" description="Helical" evidence="8">
    <location>
        <begin position="42"/>
        <end position="61"/>
    </location>
</feature>
<dbReference type="Proteomes" id="UP000663852">
    <property type="component" value="Unassembled WGS sequence"/>
</dbReference>
<dbReference type="InterPro" id="IPR036380">
    <property type="entry name" value="Isochorismatase-like_sf"/>
</dbReference>
<keyword evidence="4" id="KW-0378">Hydrolase</keyword>
<name>A0A814PHQ2_ADIRI</name>
<keyword evidence="3" id="KW-0479">Metal-binding</keyword>
<evidence type="ECO:0000256" key="6">
    <source>
        <dbReference type="ARBA" id="ARBA00039017"/>
    </source>
</evidence>
<evidence type="ECO:0000256" key="4">
    <source>
        <dbReference type="ARBA" id="ARBA00022801"/>
    </source>
</evidence>
<dbReference type="EMBL" id="CAJNOJ010000099">
    <property type="protein sequence ID" value="CAF1105165.1"/>
    <property type="molecule type" value="Genomic_DNA"/>
</dbReference>
<proteinExistence type="inferred from homology"/>
<dbReference type="GO" id="GO:0046872">
    <property type="term" value="F:metal ion binding"/>
    <property type="evidence" value="ECO:0007669"/>
    <property type="project" value="UniProtKB-KW"/>
</dbReference>
<dbReference type="EC" id="3.5.1.19" evidence="6"/>
<evidence type="ECO:0000313" key="10">
    <source>
        <dbReference type="EMBL" id="CAF1105165.1"/>
    </source>
</evidence>
<dbReference type="Gene3D" id="3.40.50.850">
    <property type="entry name" value="Isochorismatase-like"/>
    <property type="match status" value="1"/>
</dbReference>
<organism evidence="10 11">
    <name type="scientific">Adineta ricciae</name>
    <name type="common">Rotifer</name>
    <dbReference type="NCBI Taxonomy" id="249248"/>
    <lineage>
        <taxon>Eukaryota</taxon>
        <taxon>Metazoa</taxon>
        <taxon>Spiralia</taxon>
        <taxon>Gnathifera</taxon>
        <taxon>Rotifera</taxon>
        <taxon>Eurotatoria</taxon>
        <taxon>Bdelloidea</taxon>
        <taxon>Adinetida</taxon>
        <taxon>Adinetidae</taxon>
        <taxon>Adineta</taxon>
    </lineage>
</organism>
<feature type="domain" description="Isochorismatase-like" evidence="9">
    <location>
        <begin position="81"/>
        <end position="299"/>
    </location>
</feature>
<reference evidence="10" key="1">
    <citation type="submission" date="2021-02" db="EMBL/GenBank/DDBJ databases">
        <authorList>
            <person name="Nowell W R."/>
        </authorList>
    </citation>
    <scope>NUCLEOTIDE SEQUENCE</scope>
</reference>
<accession>A0A814PHQ2</accession>